<dbReference type="AlphaFoldDB" id="A0A1Y3BQL7"/>
<proteinExistence type="inferred from homology"/>
<dbReference type="GO" id="GO:0008233">
    <property type="term" value="F:peptidase activity"/>
    <property type="evidence" value="ECO:0007669"/>
    <property type="project" value="UniProtKB-KW"/>
</dbReference>
<dbReference type="GO" id="GO:0070646">
    <property type="term" value="P:protein modification by small protein removal"/>
    <property type="evidence" value="ECO:0007669"/>
    <property type="project" value="TreeGrafter"/>
</dbReference>
<organism evidence="5 6">
    <name type="scientific">Euroglyphus maynei</name>
    <name type="common">Mayne's house dust mite</name>
    <dbReference type="NCBI Taxonomy" id="6958"/>
    <lineage>
        <taxon>Eukaryota</taxon>
        <taxon>Metazoa</taxon>
        <taxon>Ecdysozoa</taxon>
        <taxon>Arthropoda</taxon>
        <taxon>Chelicerata</taxon>
        <taxon>Arachnida</taxon>
        <taxon>Acari</taxon>
        <taxon>Acariformes</taxon>
        <taxon>Sarcoptiformes</taxon>
        <taxon>Astigmata</taxon>
        <taxon>Psoroptidia</taxon>
        <taxon>Analgoidea</taxon>
        <taxon>Pyroglyphidae</taxon>
        <taxon>Pyroglyphinae</taxon>
        <taxon>Euroglyphus</taxon>
    </lineage>
</organism>
<accession>A0A1Y3BQL7</accession>
<keyword evidence="6" id="KW-1185">Reference proteome</keyword>
<comment type="caution">
    <text evidence="5">The sequence shown here is derived from an EMBL/GenBank/DDBJ whole genome shotgun (WGS) entry which is preliminary data.</text>
</comment>
<dbReference type="PANTHER" id="PTHR12378:SF7">
    <property type="entry name" value="DESUMOYLATING ISOPEPTIDASE 1"/>
    <property type="match status" value="1"/>
</dbReference>
<evidence type="ECO:0000313" key="6">
    <source>
        <dbReference type="Proteomes" id="UP000194236"/>
    </source>
</evidence>
<evidence type="ECO:0000256" key="1">
    <source>
        <dbReference type="ARBA" id="ARBA00008140"/>
    </source>
</evidence>
<dbReference type="InterPro" id="IPR008580">
    <property type="entry name" value="PPPDE_dom"/>
</dbReference>
<evidence type="ECO:0000256" key="2">
    <source>
        <dbReference type="ARBA" id="ARBA00022670"/>
    </source>
</evidence>
<dbReference type="Proteomes" id="UP000194236">
    <property type="component" value="Unassembled WGS sequence"/>
</dbReference>
<keyword evidence="2" id="KW-0645">Protease</keyword>
<dbReference type="PROSITE" id="PS51858">
    <property type="entry name" value="PPPDE"/>
    <property type="match status" value="1"/>
</dbReference>
<keyword evidence="3" id="KW-0378">Hydrolase</keyword>
<evidence type="ECO:0000259" key="4">
    <source>
        <dbReference type="PROSITE" id="PS51858"/>
    </source>
</evidence>
<dbReference type="Pfam" id="PF05903">
    <property type="entry name" value="Peptidase_C97"/>
    <property type="match status" value="1"/>
</dbReference>
<sequence length="86" mass="9825">MGQPDQMLTLGHTEVSYNLFLEYLFSLGESTFSPSSYQIFENNCNNFSNEIALFLTGNGIPDEILNLPNDFLSTLNSWNREFTFTL</sequence>
<protein>
    <recommendedName>
        <fullName evidence="4">PPPDE domain-containing protein</fullName>
    </recommendedName>
</protein>
<dbReference type="InterPro" id="IPR042266">
    <property type="entry name" value="PPPDE_sf"/>
</dbReference>
<gene>
    <name evidence="5" type="ORF">BLA29_014070</name>
</gene>
<dbReference type="OrthoDB" id="21221at2759"/>
<evidence type="ECO:0000313" key="5">
    <source>
        <dbReference type="EMBL" id="OTF83260.1"/>
    </source>
</evidence>
<reference evidence="5 6" key="1">
    <citation type="submission" date="2017-03" db="EMBL/GenBank/DDBJ databases">
        <title>Genome Survey of Euroglyphus maynei.</title>
        <authorList>
            <person name="Arlian L.G."/>
            <person name="Morgan M.S."/>
            <person name="Rider S.D."/>
        </authorList>
    </citation>
    <scope>NUCLEOTIDE SEQUENCE [LARGE SCALE GENOMIC DNA]</scope>
    <source>
        <strain evidence="5">Arlian Lab</strain>
        <tissue evidence="5">Whole body</tissue>
    </source>
</reference>
<dbReference type="Gene3D" id="3.90.1720.30">
    <property type="entry name" value="PPPDE domains"/>
    <property type="match status" value="1"/>
</dbReference>
<feature type="domain" description="PPPDE" evidence="4">
    <location>
        <begin position="1"/>
        <end position="86"/>
    </location>
</feature>
<evidence type="ECO:0000256" key="3">
    <source>
        <dbReference type="ARBA" id="ARBA00022801"/>
    </source>
</evidence>
<dbReference type="PANTHER" id="PTHR12378">
    <property type="entry name" value="DESUMOYLATING ISOPEPTIDASE"/>
    <property type="match status" value="1"/>
</dbReference>
<dbReference type="EMBL" id="MUJZ01004418">
    <property type="protein sequence ID" value="OTF83260.1"/>
    <property type="molecule type" value="Genomic_DNA"/>
</dbReference>
<name>A0A1Y3BQL7_EURMA</name>
<comment type="similarity">
    <text evidence="1">Belongs to the DeSI family.</text>
</comment>
<dbReference type="GO" id="GO:0006508">
    <property type="term" value="P:proteolysis"/>
    <property type="evidence" value="ECO:0007669"/>
    <property type="project" value="UniProtKB-KW"/>
</dbReference>